<reference evidence="1 2" key="1">
    <citation type="journal article" date="2010" name="J. Bacteriol.">
        <title>Complete genome sequence of the representative gamma-hexachlorocyclohexane-degrading bacterium Sphingobium japonicum UT26.</title>
        <authorList>
            <person name="Nagata Y."/>
            <person name="Ohtsubo Y."/>
            <person name="Endo R."/>
            <person name="Ichikawa N."/>
            <person name="Ankai A."/>
            <person name="Oguchi A."/>
            <person name="Fukui S."/>
            <person name="Fujita N."/>
            <person name="Tsuda M."/>
        </authorList>
    </citation>
    <scope>NUCLEOTIDE SEQUENCE [LARGE SCALE GENOMIC DNA]</scope>
    <source>
        <strain evidence="2">DSM 16413 / CCM 7287 / MTCC 6362 / UT26 / NBRC 101211 / UT26S</strain>
    </source>
</reference>
<dbReference type="STRING" id="452662.SJA_C1-28710"/>
<dbReference type="HOGENOM" id="CLU_3189146_0_0_5"/>
<evidence type="ECO:0000313" key="2">
    <source>
        <dbReference type="Proteomes" id="UP000007753"/>
    </source>
</evidence>
<accession>D4Z523</accession>
<gene>
    <name evidence="1" type="ordered locus">SJA_C1-28710</name>
</gene>
<keyword evidence="2" id="KW-1185">Reference proteome</keyword>
<dbReference type="EMBL" id="AP010803">
    <property type="protein sequence ID" value="BAI97705.1"/>
    <property type="molecule type" value="Genomic_DNA"/>
</dbReference>
<organism evidence="1 2">
    <name type="scientific">Sphingobium indicum (strain DSM 16413 / CCM 7287 / MTCC 6362 / UT26 / NBRC 101211 / UT26S)</name>
    <name type="common">Sphingobium japonicum</name>
    <dbReference type="NCBI Taxonomy" id="452662"/>
    <lineage>
        <taxon>Bacteria</taxon>
        <taxon>Pseudomonadati</taxon>
        <taxon>Pseudomonadota</taxon>
        <taxon>Alphaproteobacteria</taxon>
        <taxon>Sphingomonadales</taxon>
        <taxon>Sphingomonadaceae</taxon>
        <taxon>Sphingobium</taxon>
    </lineage>
</organism>
<dbReference type="Proteomes" id="UP000007753">
    <property type="component" value="Chromosome 1"/>
</dbReference>
<dbReference type="AlphaFoldDB" id="D4Z523"/>
<protein>
    <submittedName>
        <fullName evidence="1">Uncharacterized protein</fullName>
    </submittedName>
</protein>
<dbReference type="KEGG" id="sjp:SJA_C1-28710"/>
<name>D4Z523_SPHIU</name>
<evidence type="ECO:0000313" key="1">
    <source>
        <dbReference type="EMBL" id="BAI97705.1"/>
    </source>
</evidence>
<sequence length="46" mass="5484">MIEKIKYFFFISAKNQDRLPCCVAKWQLIRVHVALRILQAARMADF</sequence>
<proteinExistence type="predicted"/>